<proteinExistence type="predicted"/>
<dbReference type="AlphaFoldDB" id="A0A5J4WHH2"/>
<protein>
    <submittedName>
        <fullName evidence="1">Uncharacterized protein</fullName>
    </submittedName>
</protein>
<dbReference type="Proteomes" id="UP000324800">
    <property type="component" value="Unassembled WGS sequence"/>
</dbReference>
<organism evidence="1 2">
    <name type="scientific">Streblomastix strix</name>
    <dbReference type="NCBI Taxonomy" id="222440"/>
    <lineage>
        <taxon>Eukaryota</taxon>
        <taxon>Metamonada</taxon>
        <taxon>Preaxostyla</taxon>
        <taxon>Oxymonadida</taxon>
        <taxon>Streblomastigidae</taxon>
        <taxon>Streblomastix</taxon>
    </lineage>
</organism>
<name>A0A5J4WHH2_9EUKA</name>
<accession>A0A5J4WHH2</accession>
<dbReference type="EMBL" id="SNRW01002026">
    <property type="protein sequence ID" value="KAA6394153.1"/>
    <property type="molecule type" value="Genomic_DNA"/>
</dbReference>
<comment type="caution">
    <text evidence="1">The sequence shown here is derived from an EMBL/GenBank/DDBJ whole genome shotgun (WGS) entry which is preliminary data.</text>
</comment>
<evidence type="ECO:0000313" key="1">
    <source>
        <dbReference type="EMBL" id="KAA6394153.1"/>
    </source>
</evidence>
<gene>
    <name evidence="1" type="ORF">EZS28_010320</name>
</gene>
<sequence length="98" mass="10927">MIENAQHAEDANIRQAALVNLQKFWAGSLKSNNQELLELSSADFWVLTESSSEQAISVLARFAADLLATSSQDADVERVFSIISRIVGDLRDYKNQKK</sequence>
<evidence type="ECO:0000313" key="2">
    <source>
        <dbReference type="Proteomes" id="UP000324800"/>
    </source>
</evidence>
<reference evidence="1 2" key="1">
    <citation type="submission" date="2019-03" db="EMBL/GenBank/DDBJ databases">
        <title>Single cell metagenomics reveals metabolic interactions within the superorganism composed of flagellate Streblomastix strix and complex community of Bacteroidetes bacteria on its surface.</title>
        <authorList>
            <person name="Treitli S.C."/>
            <person name="Kolisko M."/>
            <person name="Husnik F."/>
            <person name="Keeling P."/>
            <person name="Hampl V."/>
        </authorList>
    </citation>
    <scope>NUCLEOTIDE SEQUENCE [LARGE SCALE GENOMIC DNA]</scope>
    <source>
        <strain evidence="1">ST1C</strain>
    </source>
</reference>